<dbReference type="EMBL" id="QXFV01006517">
    <property type="protein sequence ID" value="KAE8961205.1"/>
    <property type="molecule type" value="Genomic_DNA"/>
</dbReference>
<feature type="compositionally biased region" description="Basic and acidic residues" evidence="1">
    <location>
        <begin position="17"/>
        <end position="26"/>
    </location>
</feature>
<evidence type="ECO:0000313" key="6">
    <source>
        <dbReference type="Proteomes" id="UP000429607"/>
    </source>
</evidence>
<evidence type="ECO:0000313" key="4">
    <source>
        <dbReference type="EMBL" id="KAE8962042.1"/>
    </source>
</evidence>
<accession>A0A6A3GYW8</accession>
<feature type="non-terminal residue" evidence="4">
    <location>
        <position position="236"/>
    </location>
</feature>
<evidence type="ECO:0000313" key="8">
    <source>
        <dbReference type="Proteomes" id="UP000435112"/>
    </source>
</evidence>
<proteinExistence type="predicted"/>
<sequence>MNRSRDEFATTFRKPPTKREKIEAGVKLRRTSSDGSSSDDFGGMTDAFSSQEAPTLGSPDSPTNAEEKKRASEMSKTWTSGLVEGTMEIPERSVKLHERKSIMDCVHGLMTFEPICMRIIDTLQFQRLRNLHQLGPASFVYIGATHSRFEHCLGVAYLAEKMMESIRSHQPWLPIIKEDVLCIKIAGLCHDLGHGPFSHVFDGLFLDQLRKKKLISQSFKWSHEQGSVDMFDFLLA</sequence>
<dbReference type="Proteomes" id="UP000434957">
    <property type="component" value="Unassembled WGS sequence"/>
</dbReference>
<dbReference type="AlphaFoldDB" id="A0A6A3GYW8"/>
<reference evidence="6 8" key="1">
    <citation type="submission" date="2018-09" db="EMBL/GenBank/DDBJ databases">
        <title>Genomic investigation of the strawberry pathogen Phytophthora fragariae indicates pathogenicity is determined by transcriptional variation in three key races.</title>
        <authorList>
            <person name="Adams T.M."/>
            <person name="Armitage A.D."/>
            <person name="Sobczyk M.K."/>
            <person name="Bates H.J."/>
            <person name="Dunwell J.M."/>
            <person name="Nellist C.F."/>
            <person name="Harrison R.J."/>
        </authorList>
    </citation>
    <scope>NUCLEOTIDE SEQUENCE [LARGE SCALE GENOMIC DNA]</scope>
    <source>
        <strain evidence="3 6">SCRP249</strain>
        <strain evidence="4 8">SCRP324</strain>
        <strain evidence="5 7">SCRP333</strain>
    </source>
</reference>
<dbReference type="Proteomes" id="UP000435112">
    <property type="component" value="Unassembled WGS sequence"/>
</dbReference>
<evidence type="ECO:0000256" key="1">
    <source>
        <dbReference type="SAM" id="MobiDB-lite"/>
    </source>
</evidence>
<dbReference type="InterPro" id="IPR003607">
    <property type="entry name" value="HD/PDEase_dom"/>
</dbReference>
<dbReference type="InterPro" id="IPR050135">
    <property type="entry name" value="dGTPase-like"/>
</dbReference>
<dbReference type="GO" id="GO:0008832">
    <property type="term" value="F:dGTPase activity"/>
    <property type="evidence" value="ECO:0007669"/>
    <property type="project" value="TreeGrafter"/>
</dbReference>
<dbReference type="Gene3D" id="1.10.3210.10">
    <property type="entry name" value="Hypothetical protein af1432"/>
    <property type="match status" value="1"/>
</dbReference>
<evidence type="ECO:0000313" key="7">
    <source>
        <dbReference type="Proteomes" id="UP000434957"/>
    </source>
</evidence>
<dbReference type="OrthoDB" id="9991235at2759"/>
<keyword evidence="7" id="KW-1185">Reference proteome</keyword>
<evidence type="ECO:0000313" key="3">
    <source>
        <dbReference type="EMBL" id="KAE8961205.1"/>
    </source>
</evidence>
<gene>
    <name evidence="3" type="ORF">PR001_g30117</name>
    <name evidence="4" type="ORF">PR002_g29716</name>
    <name evidence="5" type="ORF">PR003_g31205</name>
</gene>
<organism evidence="4 8">
    <name type="scientific">Phytophthora rubi</name>
    <dbReference type="NCBI Taxonomy" id="129364"/>
    <lineage>
        <taxon>Eukaryota</taxon>
        <taxon>Sar</taxon>
        <taxon>Stramenopiles</taxon>
        <taxon>Oomycota</taxon>
        <taxon>Peronosporomycetes</taxon>
        <taxon>Peronosporales</taxon>
        <taxon>Peronosporaceae</taxon>
        <taxon>Phytophthora</taxon>
    </lineage>
</organism>
<feature type="compositionally biased region" description="Low complexity" evidence="1">
    <location>
        <begin position="33"/>
        <end position="43"/>
    </location>
</feature>
<protein>
    <recommendedName>
        <fullName evidence="2">HD domain-containing protein</fullName>
    </recommendedName>
</protein>
<dbReference type="Pfam" id="PF01966">
    <property type="entry name" value="HD"/>
    <property type="match status" value="1"/>
</dbReference>
<dbReference type="InterPro" id="IPR006674">
    <property type="entry name" value="HD_domain"/>
</dbReference>
<dbReference type="PANTHER" id="PTHR11373">
    <property type="entry name" value="DEOXYNUCLEOSIDE TRIPHOSPHATE TRIPHOSPHOHYDROLASE"/>
    <property type="match status" value="1"/>
</dbReference>
<feature type="domain" description="HD" evidence="2">
    <location>
        <begin position="148"/>
        <end position="236"/>
    </location>
</feature>
<dbReference type="SUPFAM" id="SSF109604">
    <property type="entry name" value="HD-domain/PDEase-like"/>
    <property type="match status" value="1"/>
</dbReference>
<dbReference type="EMBL" id="QXFT01006372">
    <property type="protein sequence ID" value="KAE9269231.1"/>
    <property type="molecule type" value="Genomic_DNA"/>
</dbReference>
<dbReference type="CDD" id="cd00077">
    <property type="entry name" value="HDc"/>
    <property type="match status" value="1"/>
</dbReference>
<dbReference type="PROSITE" id="PS51831">
    <property type="entry name" value="HD"/>
    <property type="match status" value="1"/>
</dbReference>
<feature type="compositionally biased region" description="Polar residues" evidence="1">
    <location>
        <begin position="47"/>
        <end position="64"/>
    </location>
</feature>
<dbReference type="EMBL" id="QXFU01006091">
    <property type="protein sequence ID" value="KAE8962042.1"/>
    <property type="molecule type" value="Genomic_DNA"/>
</dbReference>
<dbReference type="Proteomes" id="UP000429607">
    <property type="component" value="Unassembled WGS sequence"/>
</dbReference>
<name>A0A6A3GYW8_9STRA</name>
<dbReference type="GO" id="GO:0005634">
    <property type="term" value="C:nucleus"/>
    <property type="evidence" value="ECO:0007669"/>
    <property type="project" value="TreeGrafter"/>
</dbReference>
<dbReference type="GO" id="GO:0006203">
    <property type="term" value="P:dGTP catabolic process"/>
    <property type="evidence" value="ECO:0007669"/>
    <property type="project" value="TreeGrafter"/>
</dbReference>
<feature type="region of interest" description="Disordered" evidence="1">
    <location>
        <begin position="1"/>
        <end position="82"/>
    </location>
</feature>
<evidence type="ECO:0000313" key="5">
    <source>
        <dbReference type="EMBL" id="KAE9269231.1"/>
    </source>
</evidence>
<dbReference type="PANTHER" id="PTHR11373:SF4">
    <property type="entry name" value="DEOXYNUCLEOSIDE TRIPHOSPHATE TRIPHOSPHOHYDROLASE SAMHD1"/>
    <property type="match status" value="1"/>
</dbReference>
<comment type="caution">
    <text evidence="4">The sequence shown here is derived from an EMBL/GenBank/DDBJ whole genome shotgun (WGS) entry which is preliminary data.</text>
</comment>
<evidence type="ECO:0000259" key="2">
    <source>
        <dbReference type="PROSITE" id="PS51831"/>
    </source>
</evidence>